<dbReference type="InterPro" id="IPR051949">
    <property type="entry name" value="Cation_Transport_ATPase"/>
</dbReference>
<dbReference type="GO" id="GO:0005524">
    <property type="term" value="F:ATP binding"/>
    <property type="evidence" value="ECO:0007669"/>
    <property type="project" value="UniProtKB-KW"/>
</dbReference>
<accession>A0A1D6QLM0</accession>
<gene>
    <name evidence="8" type="ORF">ZEAMMB73_Zm00001d053035</name>
</gene>
<name>A0A1D6QLM0_MAIZE</name>
<dbReference type="GO" id="GO:0016020">
    <property type="term" value="C:membrane"/>
    <property type="evidence" value="ECO:0007669"/>
    <property type="project" value="UniProtKB-SubCell"/>
</dbReference>
<comment type="similarity">
    <text evidence="2">Belongs to the cation transport ATPase (P-type) (TC 3.A.3) family. Type IB subfamily.</text>
</comment>
<evidence type="ECO:0000256" key="5">
    <source>
        <dbReference type="ARBA" id="ARBA00022840"/>
    </source>
</evidence>
<keyword evidence="3" id="KW-0479">Metal-binding</keyword>
<dbReference type="PANTHER" id="PTHR43079">
    <property type="entry name" value="PROBABLE CADMIUM/ZINC-TRANSPORTING ATPASE HMA1"/>
    <property type="match status" value="1"/>
</dbReference>
<evidence type="ECO:0000256" key="1">
    <source>
        <dbReference type="ARBA" id="ARBA00004141"/>
    </source>
</evidence>
<evidence type="ECO:0000256" key="6">
    <source>
        <dbReference type="ARBA" id="ARBA00022842"/>
    </source>
</evidence>
<keyword evidence="7" id="KW-1278">Translocase</keyword>
<evidence type="ECO:0000313" key="8">
    <source>
        <dbReference type="EMBL" id="AQK58588.1"/>
    </source>
</evidence>
<dbReference type="InParanoid" id="A0A1D6QLM0"/>
<organism evidence="8">
    <name type="scientific">Zea mays</name>
    <name type="common">Maize</name>
    <dbReference type="NCBI Taxonomy" id="4577"/>
    <lineage>
        <taxon>Eukaryota</taxon>
        <taxon>Viridiplantae</taxon>
        <taxon>Streptophyta</taxon>
        <taxon>Embryophyta</taxon>
        <taxon>Tracheophyta</taxon>
        <taxon>Spermatophyta</taxon>
        <taxon>Magnoliopsida</taxon>
        <taxon>Liliopsida</taxon>
        <taxon>Poales</taxon>
        <taxon>Poaceae</taxon>
        <taxon>PACMAD clade</taxon>
        <taxon>Panicoideae</taxon>
        <taxon>Andropogonodae</taxon>
        <taxon>Andropogoneae</taxon>
        <taxon>Tripsacinae</taxon>
        <taxon>Zea</taxon>
    </lineage>
</organism>
<protein>
    <submittedName>
        <fullName evidence="8">3beta-hydroxysteroid-dehydrogenase/decarboxylase isoform 2</fullName>
    </submittedName>
</protein>
<dbReference type="PANTHER" id="PTHR43079:SF1">
    <property type="entry name" value="CADMIUM_ZINC-TRANSPORTING ATPASE HMA1, CHLOROPLASTIC-RELATED"/>
    <property type="match status" value="1"/>
</dbReference>
<reference evidence="8" key="1">
    <citation type="submission" date="2015-12" db="EMBL/GenBank/DDBJ databases">
        <title>Update maize B73 reference genome by single molecule sequencing technologies.</title>
        <authorList>
            <consortium name="Maize Genome Sequencing Project"/>
            <person name="Ware D."/>
        </authorList>
    </citation>
    <scope>NUCLEOTIDE SEQUENCE</scope>
    <source>
        <tissue evidence="8">Seedling</tissue>
    </source>
</reference>
<proteinExistence type="inferred from homology"/>
<dbReference type="EMBL" id="CM000780">
    <property type="protein sequence ID" value="AQK58588.1"/>
    <property type="molecule type" value="Genomic_DNA"/>
</dbReference>
<comment type="subcellular location">
    <subcellularLocation>
        <location evidence="1">Membrane</location>
        <topology evidence="1">Multi-pass membrane protein</topology>
    </subcellularLocation>
</comment>
<dbReference type="STRING" id="4577.A0A1D6QLM0"/>
<evidence type="ECO:0000256" key="4">
    <source>
        <dbReference type="ARBA" id="ARBA00022741"/>
    </source>
</evidence>
<keyword evidence="4" id="KW-0547">Nucleotide-binding</keyword>
<evidence type="ECO:0000256" key="2">
    <source>
        <dbReference type="ARBA" id="ARBA00006024"/>
    </source>
</evidence>
<dbReference type="ExpressionAtlas" id="A0A1D6QLM0">
    <property type="expression patterns" value="baseline and differential"/>
</dbReference>
<dbReference type="GO" id="GO:0046872">
    <property type="term" value="F:metal ion binding"/>
    <property type="evidence" value="ECO:0007669"/>
    <property type="project" value="UniProtKB-KW"/>
</dbReference>
<sequence length="306" mass="33817">MNLENVEPHMLGSCKKVSAALDALVNIAGGRINIHVLMALAAFASIFMGNALEGGLLLVMFNLAHIAEEYFTSKSMFDVRELKENHPEFALLLETSGEESVQFSNLSYTKVPVHDLEVGSHILVRAGEDGLKRTVESYPHLQAQNHRSISKASIFLGNGNLAKTVLWEDAKQTVTVLLLLAVIYYHLFTCGYTFITAMAKLLSLTALFLFIHGMLPSNLYSPLFSFSFVEFTYYQMINWFGHKVSLSLLVVSILSSMSSQAAFIIGTALVFTGFKAYEKWEDSIDSMVGDAYTILLHFGSAKKSSS</sequence>
<evidence type="ECO:0000256" key="3">
    <source>
        <dbReference type="ARBA" id="ARBA00022723"/>
    </source>
</evidence>
<dbReference type="AlphaFoldDB" id="A0A1D6QLM0"/>
<keyword evidence="5" id="KW-0067">ATP-binding</keyword>
<keyword evidence="6" id="KW-0460">Magnesium</keyword>
<evidence type="ECO:0000256" key="7">
    <source>
        <dbReference type="ARBA" id="ARBA00022967"/>
    </source>
</evidence>